<sequence>MAPKQKYSKQDIIVAAFEIAKFEGLDSITIRRVAKKLGSSIAPIYVNFYNVDELIQEVVKKAFEVSKQMLMDQNTGQPFRDIGITSLRFAKEYSVLYRDLIMKNNPHMKYNNINNAIVIEQMKKDPTLSGFSNEEMKMILFKMQTFQTGLSVMVAYQLFPNDFNEERIIEILDSAAADVITAARLRKNGSFE</sequence>
<keyword evidence="1 2" id="KW-0238">DNA-binding</keyword>
<dbReference type="Gene3D" id="1.10.357.10">
    <property type="entry name" value="Tetracycline Repressor, domain 2"/>
    <property type="match status" value="1"/>
</dbReference>
<keyword evidence="5" id="KW-1185">Reference proteome</keyword>
<proteinExistence type="predicted"/>
<dbReference type="SUPFAM" id="SSF46689">
    <property type="entry name" value="Homeodomain-like"/>
    <property type="match status" value="1"/>
</dbReference>
<evidence type="ECO:0000313" key="5">
    <source>
        <dbReference type="Proteomes" id="UP000626697"/>
    </source>
</evidence>
<feature type="DNA-binding region" description="H-T-H motif" evidence="2">
    <location>
        <begin position="29"/>
        <end position="48"/>
    </location>
</feature>
<dbReference type="InterPro" id="IPR009057">
    <property type="entry name" value="Homeodomain-like_sf"/>
</dbReference>
<name>A0ABR6CN08_9BACI</name>
<accession>A0ABR6CN08</accession>
<organism evidence="4 5">
    <name type="scientific">Peribacillus huizhouensis</name>
    <dbReference type="NCBI Taxonomy" id="1501239"/>
    <lineage>
        <taxon>Bacteria</taxon>
        <taxon>Bacillati</taxon>
        <taxon>Bacillota</taxon>
        <taxon>Bacilli</taxon>
        <taxon>Bacillales</taxon>
        <taxon>Bacillaceae</taxon>
        <taxon>Peribacillus</taxon>
    </lineage>
</organism>
<dbReference type="EMBL" id="JACJHX010000004">
    <property type="protein sequence ID" value="MBA9026395.1"/>
    <property type="molecule type" value="Genomic_DNA"/>
</dbReference>
<gene>
    <name evidence="4" type="ORF">HNP81_001680</name>
</gene>
<dbReference type="InterPro" id="IPR001647">
    <property type="entry name" value="HTH_TetR"/>
</dbReference>
<comment type="caution">
    <text evidence="4">The sequence shown here is derived from an EMBL/GenBank/DDBJ whole genome shotgun (WGS) entry which is preliminary data.</text>
</comment>
<reference evidence="4 5" key="1">
    <citation type="submission" date="2020-08" db="EMBL/GenBank/DDBJ databases">
        <title>Genomic Encyclopedia of Type Strains, Phase IV (KMG-IV): sequencing the most valuable type-strain genomes for metagenomic binning, comparative biology and taxonomic classification.</title>
        <authorList>
            <person name="Goeker M."/>
        </authorList>
    </citation>
    <scope>NUCLEOTIDE SEQUENCE [LARGE SCALE GENOMIC DNA]</scope>
    <source>
        <strain evidence="4 5">DSM 105481</strain>
    </source>
</reference>
<feature type="domain" description="HTH tetR-type" evidence="3">
    <location>
        <begin position="6"/>
        <end position="66"/>
    </location>
</feature>
<evidence type="ECO:0000259" key="3">
    <source>
        <dbReference type="PROSITE" id="PS50977"/>
    </source>
</evidence>
<dbReference type="Proteomes" id="UP000626697">
    <property type="component" value="Unassembled WGS sequence"/>
</dbReference>
<evidence type="ECO:0000313" key="4">
    <source>
        <dbReference type="EMBL" id="MBA9026395.1"/>
    </source>
</evidence>
<protein>
    <submittedName>
        <fullName evidence="4">AcrR family transcriptional regulator</fullName>
    </submittedName>
</protein>
<dbReference type="PROSITE" id="PS50977">
    <property type="entry name" value="HTH_TETR_2"/>
    <property type="match status" value="1"/>
</dbReference>
<dbReference type="RefSeq" id="WP_182502256.1">
    <property type="nucleotide sequence ID" value="NZ_JACJHX010000004.1"/>
</dbReference>
<evidence type="ECO:0000256" key="2">
    <source>
        <dbReference type="PROSITE-ProRule" id="PRU00335"/>
    </source>
</evidence>
<evidence type="ECO:0000256" key="1">
    <source>
        <dbReference type="ARBA" id="ARBA00023125"/>
    </source>
</evidence>